<evidence type="ECO:0000256" key="3">
    <source>
        <dbReference type="ARBA" id="ARBA00022475"/>
    </source>
</evidence>
<evidence type="ECO:0000256" key="4">
    <source>
        <dbReference type="ARBA" id="ARBA00022512"/>
    </source>
</evidence>
<evidence type="ECO:0000313" key="18">
    <source>
        <dbReference type="Proteomes" id="UP000255297"/>
    </source>
</evidence>
<evidence type="ECO:0000256" key="1">
    <source>
        <dbReference type="ARBA" id="ARBA00004191"/>
    </source>
</evidence>
<keyword evidence="10" id="KW-0119">Carbohydrate metabolism</keyword>
<dbReference type="GO" id="GO:0000272">
    <property type="term" value="P:polysaccharide catabolic process"/>
    <property type="evidence" value="ECO:0007669"/>
    <property type="project" value="UniProtKB-KW"/>
</dbReference>
<evidence type="ECO:0000256" key="11">
    <source>
        <dbReference type="ARBA" id="ARBA00023316"/>
    </source>
</evidence>
<feature type="chain" id="PRO_5017044363" description="Endo-1,3-beta-glucanase btgC" evidence="16">
    <location>
        <begin position="24"/>
        <end position="513"/>
    </location>
</feature>
<evidence type="ECO:0000256" key="6">
    <source>
        <dbReference type="ARBA" id="ARBA00022729"/>
    </source>
</evidence>
<dbReference type="InterPro" id="IPR000490">
    <property type="entry name" value="Glyco_hydro_17"/>
</dbReference>
<dbReference type="EMBL" id="UGPB01000001">
    <property type="protein sequence ID" value="STY31475.1"/>
    <property type="molecule type" value="Genomic_DNA"/>
</dbReference>
<evidence type="ECO:0000256" key="16">
    <source>
        <dbReference type="SAM" id="SignalP"/>
    </source>
</evidence>
<keyword evidence="8" id="KW-0472">Membrane</keyword>
<dbReference type="PANTHER" id="PTHR16631:SF17">
    <property type="entry name" value="GLUCAN ENDO-1,3-BETA-GLUCOSIDASE BTGC"/>
    <property type="match status" value="1"/>
</dbReference>
<protein>
    <recommendedName>
        <fullName evidence="15">Endo-1,3-beta-glucanase btgC</fullName>
    </recommendedName>
    <alternativeName>
        <fullName evidence="14">Laminarinase btgC</fullName>
    </alternativeName>
</protein>
<evidence type="ECO:0000256" key="8">
    <source>
        <dbReference type="ARBA" id="ARBA00023136"/>
    </source>
</evidence>
<dbReference type="InterPro" id="IPR050732">
    <property type="entry name" value="Beta-glucan_modifiers"/>
</dbReference>
<dbReference type="InterPro" id="IPR017853">
    <property type="entry name" value="GH"/>
</dbReference>
<dbReference type="GO" id="GO:0071555">
    <property type="term" value="P:cell wall organization"/>
    <property type="evidence" value="ECO:0007669"/>
    <property type="project" value="UniProtKB-KW"/>
</dbReference>
<keyword evidence="4" id="KW-0134">Cell wall</keyword>
<keyword evidence="12" id="KW-0624">Polysaccharide degradation</keyword>
<sequence length="513" mass="54776">MVYSLKKNLLLVLLFSVVPYISAAPFNFNGLIGVDYQPNHYAGKVPLNNHDVFVVGNNTAGTPITNVYTELVQLKEAGFNTVRSYQTTVFSWVEIINQAHALGMKVIYEAAIPQRPADSLYNGACPFHRKNQNAIPCAQETLNAVITQVTKQVFDETVILVFAGHENYCEAGNTKSPCNNPATSNVTYLTSAVNALQSTLAAAGLTTPVSSALVSGNLVTPSMAISNDMMTLIDSYSPDAPLAFDPYPFQWGVQANKAVWTPPLASIVQSNNSLAWDYIHVVGSSNPKALPTASKQPFYTAGRVLLAAETGWATAGKNPSDDQCNTPGPCVPSVANASTYYKALYQSNTANFVATSGYSMGVLAFEAYDEPNKGSSSTEGHYGLFDSNCQQKAAGLVPKNQMVSSLGCQGFSKGSLLTIVGGFGHPHTIVIRQKNPITGKDASITATGQDREGPLDAKWPQYLVFPGATITIRGNPSCTKTVNSIDSAGHITFYPPNPSGCNCPNDGLSNCYY</sequence>
<dbReference type="GO" id="GO:0004553">
    <property type="term" value="F:hydrolase activity, hydrolyzing O-glycosyl compounds"/>
    <property type="evidence" value="ECO:0007669"/>
    <property type="project" value="InterPro"/>
</dbReference>
<proteinExistence type="predicted"/>
<keyword evidence="11" id="KW-0961">Cell wall biogenesis/degradation</keyword>
<keyword evidence="9" id="KW-0325">Glycoprotein</keyword>
<dbReference type="PANTHER" id="PTHR16631">
    <property type="entry name" value="GLUCAN 1,3-BETA-GLUCOSIDASE"/>
    <property type="match status" value="1"/>
</dbReference>
<gene>
    <name evidence="17" type="ORF">NCTC11532_02915</name>
</gene>
<evidence type="ECO:0000256" key="2">
    <source>
        <dbReference type="ARBA" id="ARBA00004236"/>
    </source>
</evidence>
<evidence type="ECO:0000256" key="12">
    <source>
        <dbReference type="ARBA" id="ARBA00023326"/>
    </source>
</evidence>
<dbReference type="SUPFAM" id="SSF51445">
    <property type="entry name" value="(Trans)glycosidases"/>
    <property type="match status" value="1"/>
</dbReference>
<keyword evidence="3" id="KW-1003">Cell membrane</keyword>
<keyword evidence="5" id="KW-0964">Secreted</keyword>
<evidence type="ECO:0000256" key="15">
    <source>
        <dbReference type="ARBA" id="ARBA00043078"/>
    </source>
</evidence>
<keyword evidence="7 17" id="KW-0378">Hydrolase</keyword>
<feature type="signal peptide" evidence="16">
    <location>
        <begin position="1"/>
        <end position="23"/>
    </location>
</feature>
<evidence type="ECO:0000256" key="5">
    <source>
        <dbReference type="ARBA" id="ARBA00022525"/>
    </source>
</evidence>
<dbReference type="Gene3D" id="3.20.20.80">
    <property type="entry name" value="Glycosidases"/>
    <property type="match status" value="1"/>
</dbReference>
<reference evidence="17 18" key="1">
    <citation type="submission" date="2018-06" db="EMBL/GenBank/DDBJ databases">
        <authorList>
            <consortium name="Pathogen Informatics"/>
            <person name="Doyle S."/>
        </authorList>
    </citation>
    <scope>NUCLEOTIDE SEQUENCE [LARGE SCALE GENOMIC DNA]</scope>
    <source>
        <strain evidence="17 18">NCTC11532</strain>
    </source>
</reference>
<dbReference type="GO" id="GO:0005886">
    <property type="term" value="C:plasma membrane"/>
    <property type="evidence" value="ECO:0007669"/>
    <property type="project" value="UniProtKB-SubCell"/>
</dbReference>
<organism evidence="17 18">
    <name type="scientific">Legionella wadsworthii</name>
    <dbReference type="NCBI Taxonomy" id="28088"/>
    <lineage>
        <taxon>Bacteria</taxon>
        <taxon>Pseudomonadati</taxon>
        <taxon>Pseudomonadota</taxon>
        <taxon>Gammaproteobacteria</taxon>
        <taxon>Legionellales</taxon>
        <taxon>Legionellaceae</taxon>
        <taxon>Legionella</taxon>
    </lineage>
</organism>
<dbReference type="AlphaFoldDB" id="A0A378LUQ9"/>
<evidence type="ECO:0000256" key="9">
    <source>
        <dbReference type="ARBA" id="ARBA00023180"/>
    </source>
</evidence>
<dbReference type="RefSeq" id="WP_031566469.1">
    <property type="nucleotide sequence ID" value="NZ_CAAAIS010000006.1"/>
</dbReference>
<evidence type="ECO:0000256" key="10">
    <source>
        <dbReference type="ARBA" id="ARBA00023277"/>
    </source>
</evidence>
<evidence type="ECO:0000313" key="17">
    <source>
        <dbReference type="EMBL" id="STY31475.1"/>
    </source>
</evidence>
<keyword evidence="18" id="KW-1185">Reference proteome</keyword>
<evidence type="ECO:0000256" key="13">
    <source>
        <dbReference type="ARBA" id="ARBA00037649"/>
    </source>
</evidence>
<name>A0A378LUQ9_9GAMM</name>
<accession>A0A378LUQ9</accession>
<dbReference type="Pfam" id="PF00332">
    <property type="entry name" value="Glyco_hydro_17"/>
    <property type="match status" value="1"/>
</dbReference>
<comment type="function">
    <text evidence="13">Glucanases play a role in cell expansion during growth, in cell-cell fusion during mating, and in spore release during sporulation. This enzyme may be involved in beta-glucan degradation. Active on laminarin and lichenan.</text>
</comment>
<dbReference type="OrthoDB" id="5631538at2"/>
<comment type="subcellular location">
    <subcellularLocation>
        <location evidence="2">Cell membrane</location>
    </subcellularLocation>
    <subcellularLocation>
        <location evidence="1">Secreted</location>
        <location evidence="1">Cell wall</location>
    </subcellularLocation>
</comment>
<dbReference type="Proteomes" id="UP000255297">
    <property type="component" value="Unassembled WGS sequence"/>
</dbReference>
<keyword evidence="6 16" id="KW-0732">Signal</keyword>
<evidence type="ECO:0000256" key="7">
    <source>
        <dbReference type="ARBA" id="ARBA00022801"/>
    </source>
</evidence>
<evidence type="ECO:0000256" key="14">
    <source>
        <dbReference type="ARBA" id="ARBA00042373"/>
    </source>
</evidence>